<reference evidence="1" key="1">
    <citation type="journal article" date="2010" name="Appl. Environ. Microbiol.">
        <title>Partial chromosome sequence of Spiroplasma citri reveals extensive viral invasion and important gene decay.</title>
        <authorList>
            <person name="Carle P."/>
            <person name="Saillard C."/>
            <person name="Carrere N."/>
            <person name="Carrere S."/>
            <person name="Duret S."/>
            <person name="Eveillard S."/>
            <person name="Gaurivaud P."/>
            <person name="Gourgues G."/>
            <person name="Gouzy J."/>
            <person name="Salar P."/>
            <person name="Verdin E."/>
            <person name="Breton M."/>
            <person name="Blanchard A."/>
            <person name="Laigret F."/>
            <person name="Bove J.M."/>
            <person name="Renaudin J."/>
            <person name="Foissac X."/>
        </authorList>
    </citation>
    <scope>NUCLEOTIDE SEQUENCE</scope>
    <source>
        <strain evidence="1">GII3-3X</strain>
    </source>
</reference>
<name>Q14PR3_SPICI</name>
<accession>Q14PR3</accession>
<protein>
    <submittedName>
        <fullName evidence="1">Uncharacterized protein</fullName>
    </submittedName>
</protein>
<dbReference type="STRING" id="2133.SCITRI_00259"/>
<evidence type="ECO:0000313" key="1">
    <source>
        <dbReference type="EMBL" id="CAK98516.1"/>
    </source>
</evidence>
<dbReference type="AlphaFoldDB" id="Q14PR3"/>
<sequence length="92" mass="11177">MNEYELLYLFQEGHNKTALFSLYKFYAPFLENVKRRAFYKYFGLPIELADLESLKYFSVLESAKKMIIFLIKWLVLMNKNKLLKYFINDCRP</sequence>
<proteinExistence type="predicted"/>
<dbReference type="EMBL" id="AM285304">
    <property type="protein sequence ID" value="CAK98516.1"/>
    <property type="molecule type" value="Genomic_DNA"/>
</dbReference>
<organism evidence="1">
    <name type="scientific">Spiroplasma citri</name>
    <dbReference type="NCBI Taxonomy" id="2133"/>
    <lineage>
        <taxon>Bacteria</taxon>
        <taxon>Bacillati</taxon>
        <taxon>Mycoplasmatota</taxon>
        <taxon>Mollicutes</taxon>
        <taxon>Entomoplasmatales</taxon>
        <taxon>Spiroplasmataceae</taxon>
        <taxon>Spiroplasma</taxon>
    </lineage>
</organism>
<gene>
    <name evidence="1" type="ORF">SPICI03_051</name>
</gene>
<dbReference type="KEGG" id="sck:SCITRI_00259"/>